<dbReference type="PANTHER" id="PTHR14211">
    <property type="entry name" value="GLIOMA SUPPRESSOR CANDIDATE REGION GENE 2"/>
    <property type="match status" value="1"/>
</dbReference>
<dbReference type="GO" id="GO:0005654">
    <property type="term" value="C:nucleoplasm"/>
    <property type="evidence" value="ECO:0007669"/>
    <property type="project" value="UniProtKB-SubCell"/>
</dbReference>
<dbReference type="GO" id="GO:0006364">
    <property type="term" value="P:rRNA processing"/>
    <property type="evidence" value="ECO:0007669"/>
    <property type="project" value="TreeGrafter"/>
</dbReference>
<reference evidence="8" key="1">
    <citation type="submission" date="2025-08" db="UniProtKB">
        <authorList>
            <consortium name="Ensembl"/>
        </authorList>
    </citation>
    <scope>IDENTIFICATION</scope>
</reference>
<keyword evidence="9" id="KW-1185">Reference proteome</keyword>
<comment type="similarity">
    <text evidence="3">Belongs to the NOP53 family.</text>
</comment>
<feature type="compositionally biased region" description="Basic and acidic residues" evidence="7">
    <location>
        <begin position="22"/>
        <end position="45"/>
    </location>
</feature>
<accession>A0A8C2SU31</accession>
<evidence type="ECO:0000256" key="4">
    <source>
        <dbReference type="ARBA" id="ARBA00018339"/>
    </source>
</evidence>
<dbReference type="GO" id="GO:0005730">
    <property type="term" value="C:nucleolus"/>
    <property type="evidence" value="ECO:0007669"/>
    <property type="project" value="UniProtKB-SubCell"/>
</dbReference>
<evidence type="ECO:0000256" key="1">
    <source>
        <dbReference type="ARBA" id="ARBA00004604"/>
    </source>
</evidence>
<evidence type="ECO:0000256" key="5">
    <source>
        <dbReference type="ARBA" id="ARBA00022517"/>
    </source>
</evidence>
<dbReference type="GeneTree" id="ENSGT01060000251449"/>
<keyword evidence="6" id="KW-0539">Nucleus</keyword>
<dbReference type="Ensembl" id="ENSCJPT00005005330.1">
    <property type="protein sequence ID" value="ENSCJPP00005002911.1"/>
    <property type="gene ID" value="ENSCJPG00005003191.1"/>
</dbReference>
<evidence type="ECO:0000313" key="9">
    <source>
        <dbReference type="Proteomes" id="UP000694412"/>
    </source>
</evidence>
<feature type="compositionally biased region" description="Pro residues" evidence="7">
    <location>
        <begin position="10"/>
        <end position="19"/>
    </location>
</feature>
<comment type="subcellular location">
    <subcellularLocation>
        <location evidence="1">Nucleus</location>
        <location evidence="1">Nucleolus</location>
    </subcellularLocation>
    <subcellularLocation>
        <location evidence="2">Nucleus</location>
        <location evidence="2">Nucleoplasm</location>
    </subcellularLocation>
</comment>
<evidence type="ECO:0000313" key="8">
    <source>
        <dbReference type="Ensembl" id="ENSCJPP00005002911.1"/>
    </source>
</evidence>
<dbReference type="InterPro" id="IPR011687">
    <property type="entry name" value="Nop53/GLTSCR2"/>
</dbReference>
<dbReference type="AlphaFoldDB" id="A0A8C2SU31"/>
<dbReference type="Proteomes" id="UP000694412">
    <property type="component" value="Unassembled WGS sequence"/>
</dbReference>
<gene>
    <name evidence="8" type="primary">NOP53</name>
</gene>
<evidence type="ECO:0000256" key="3">
    <source>
        <dbReference type="ARBA" id="ARBA00008838"/>
    </source>
</evidence>
<reference evidence="8" key="2">
    <citation type="submission" date="2025-09" db="UniProtKB">
        <authorList>
            <consortium name="Ensembl"/>
        </authorList>
    </citation>
    <scope>IDENTIFICATION</scope>
</reference>
<dbReference type="GO" id="GO:0000027">
    <property type="term" value="P:ribosomal large subunit assembly"/>
    <property type="evidence" value="ECO:0007669"/>
    <property type="project" value="TreeGrafter"/>
</dbReference>
<evidence type="ECO:0000256" key="7">
    <source>
        <dbReference type="SAM" id="MobiDB-lite"/>
    </source>
</evidence>
<proteinExistence type="inferred from homology"/>
<name>A0A8C2SU31_COTJA</name>
<keyword evidence="5" id="KW-0690">Ribosome biogenesis</keyword>
<protein>
    <recommendedName>
        <fullName evidence="4">Ribosome biogenesis protein NOP53</fullName>
    </recommendedName>
</protein>
<dbReference type="PANTHER" id="PTHR14211:SF7">
    <property type="entry name" value="RIBOSOME BIOGENESIS PROTEIN NOP53"/>
    <property type="match status" value="1"/>
</dbReference>
<evidence type="ECO:0000256" key="6">
    <source>
        <dbReference type="ARBA" id="ARBA00023242"/>
    </source>
</evidence>
<feature type="region of interest" description="Disordered" evidence="7">
    <location>
        <begin position="239"/>
        <end position="262"/>
    </location>
</feature>
<dbReference type="GO" id="GO:0008097">
    <property type="term" value="F:5S rRNA binding"/>
    <property type="evidence" value="ECO:0007669"/>
    <property type="project" value="TreeGrafter"/>
</dbReference>
<feature type="compositionally biased region" description="Pro residues" evidence="7">
    <location>
        <begin position="250"/>
        <end position="259"/>
    </location>
</feature>
<organism evidence="8 9">
    <name type="scientific">Coturnix japonica</name>
    <name type="common">Japanese quail</name>
    <name type="synonym">Coturnix coturnix japonica</name>
    <dbReference type="NCBI Taxonomy" id="93934"/>
    <lineage>
        <taxon>Eukaryota</taxon>
        <taxon>Metazoa</taxon>
        <taxon>Chordata</taxon>
        <taxon>Craniata</taxon>
        <taxon>Vertebrata</taxon>
        <taxon>Euteleostomi</taxon>
        <taxon>Archelosauria</taxon>
        <taxon>Archosauria</taxon>
        <taxon>Dinosauria</taxon>
        <taxon>Saurischia</taxon>
        <taxon>Theropoda</taxon>
        <taxon>Coelurosauria</taxon>
        <taxon>Aves</taxon>
        <taxon>Neognathae</taxon>
        <taxon>Galloanserae</taxon>
        <taxon>Galliformes</taxon>
        <taxon>Phasianidae</taxon>
        <taxon>Perdicinae</taxon>
        <taxon>Coturnix</taxon>
    </lineage>
</organism>
<dbReference type="Pfam" id="PF07767">
    <property type="entry name" value="Nop53"/>
    <property type="match status" value="1"/>
</dbReference>
<feature type="region of interest" description="Disordered" evidence="7">
    <location>
        <begin position="1"/>
        <end position="45"/>
    </location>
</feature>
<evidence type="ECO:0000256" key="2">
    <source>
        <dbReference type="ARBA" id="ARBA00004642"/>
    </source>
</evidence>
<sequence>MEGGAQPSDPTEPPKPPPRPGKKTEQQRRKEKEARAQELRRRQDKLLRGRRQQLFRLRSLGRQLRCWEQELLRRRMQREAKRRQMEGLPRRLGRLKYEDPALEVQLSDELAESLRTLKVQEEIPPEVRGEEGVPGSDVVAVDPQPNKTPLCPILASWFAWWGHMGLGGHMGLRRSIAPPTRCGWVGGVWFLADGAWLSPFPFFRAISEWIKHSKSWGGGCVMVQRPAPQHPHSVGGGAVGGLMGQQGGAHPPPFPPPPFHTHTLRQRAASSNLHFIYITRIPPLPNFPSFLTPFPPQPPINI</sequence>